<name>A0A6J4KML0_9SPHI</name>
<evidence type="ECO:0000259" key="11">
    <source>
        <dbReference type="PROSITE" id="PS50110"/>
    </source>
</evidence>
<dbReference type="InterPro" id="IPR018060">
    <property type="entry name" value="HTH_AraC"/>
</dbReference>
<evidence type="ECO:0000256" key="8">
    <source>
        <dbReference type="SAM" id="MobiDB-lite"/>
    </source>
</evidence>
<dbReference type="SUPFAM" id="SSF47384">
    <property type="entry name" value="Homodimeric domain of signal transducing histidine kinase"/>
    <property type="match status" value="1"/>
</dbReference>
<dbReference type="InterPro" id="IPR018062">
    <property type="entry name" value="HTH_AraC-typ_CS"/>
</dbReference>
<dbReference type="CDD" id="cd00082">
    <property type="entry name" value="HisKA"/>
    <property type="match status" value="1"/>
</dbReference>
<dbReference type="GO" id="GO:0003700">
    <property type="term" value="F:DNA-binding transcription factor activity"/>
    <property type="evidence" value="ECO:0007669"/>
    <property type="project" value="InterPro"/>
</dbReference>
<sequence length="1369" mass="152239">MKHIGVAFVILVSCWCGTLAKAQHYTASVKHYGPENGLAHREVNAIFQDRQGFMWFGTRFGLNRFDGLRFTGFTREGHGLGFDDVQSVAEDADGYLWLMGPYGQSHITLFDPRTNRAVSFEEKFGKSRPASLFDVPQRLLGSPGGTIFFTDYQPAVLVSYHPSSGLRYASLPQFRKLAIFQATARNTVWGIADDRYLLELAPDGRILHRFDHPPESINVCFGQRHAGTEFFYFLSGPARRSHQRFYRVDESGHRREESLALLKSLNPYIFPVCYPFDRSGLRWDGMSLRDSTGGAVLTIAGQTAGEPVENRSFLRDRNGLFWLGTSFGVYQVKLAENHFGRLFYQAASKGESGDAIRGIAVLGDRVFANVEKSGLYASPRSGDGPRPEYTKGGEFAAANALIPDGQGKLYAGIGELLVHYDPATGTRTTAALPTGLSIWALHAFGPGQWLVGSRRGLFSYGAAKRQLRPFAQYNQFTELAQAHVLHIGPDRQGNHWICANTGLYTVHPEKGVTARYWSGGKKRFYLPAESYHHFYQDTRGIYWLATANAGLIRWDRRLHHHRQFRRSEGLSNNNIYAVYPDAHGYLWMSSDYGLMHFNPARFTTRAYFVEDGITHNEFNRIAHCQDQHGRMYFGGLNGITAFDPADFRAGKPGAGLPLRITGFRQYNPATDKVVDQTSQVTATRTITLPPDDRSSVLDFALLNYANAEKNVYAYRFSDLDPEWTYQPEPSLRLSNLPYGAHQLLIRAQAGDGQWSANTLSLNLVVVRPFYLRAWFLLALVLAAGAGLWAWVRWRVWHHKADQRRLETQIRQATARMAADKDLIERQAHALLRLHEARSHFFANISHEFRTPLTVILGMAAQLRDDLPAGQRQPPGKVAGLIERNGNNLLRLINQILDLSKLESGGMHLHPVRADLARFIRYTGESFHSMARARDIEMHYLLAEETLEADFDPDRLGDILSNLLGNALKFTPGGGHIYYQLRLREGWQPLGPQGYHEELVPAGQLDGPWIQLGVSDTGPGIPPASLPDIFARFYQADNQPVSPVGGTGIGLSLVRELVLLMRGGLAVRSRPAQGAEFVVSLPLTRNAPPAAERRPAPEPTGPERPESPEPAVAGGDRPVLLLVEDNPDVAVYTQACLGTDYQVVRAENGQAGFALALDHGPDVILSDVMMPLMDGFALCEKLKNDPRTSHIPVILLTARAAAGDRITGLRRGADAYLTKPFQREELLIVLDNLVRSRHLLQIHYGRLALGSAPDNPVAAGPEAPEDQFVLQLRRVVEAQLGNADLSADGICQLMGMSRTTLHKKMTALTGLSISRYLRALRLRKAQELLADSSLNVAEVAYAVGFEDPKYFSRVFSEAFGVSPGHFRDST</sequence>
<dbReference type="SUPFAM" id="SSF46689">
    <property type="entry name" value="Homeodomain-like"/>
    <property type="match status" value="1"/>
</dbReference>
<evidence type="ECO:0000256" key="6">
    <source>
        <dbReference type="ARBA" id="ARBA00023163"/>
    </source>
</evidence>
<dbReference type="InterPro" id="IPR001789">
    <property type="entry name" value="Sig_transdc_resp-reg_receiver"/>
</dbReference>
<evidence type="ECO:0000256" key="4">
    <source>
        <dbReference type="ARBA" id="ARBA00023015"/>
    </source>
</evidence>
<dbReference type="Pfam" id="PF00072">
    <property type="entry name" value="Response_reg"/>
    <property type="match status" value="1"/>
</dbReference>
<protein>
    <recommendedName>
        <fullName evidence="2">histidine kinase</fullName>
        <ecNumber evidence="2">2.7.13.3</ecNumber>
    </recommendedName>
</protein>
<evidence type="ECO:0000256" key="2">
    <source>
        <dbReference type="ARBA" id="ARBA00012438"/>
    </source>
</evidence>
<dbReference type="SUPFAM" id="SSF52172">
    <property type="entry name" value="CheY-like"/>
    <property type="match status" value="1"/>
</dbReference>
<dbReference type="InterPro" id="IPR009057">
    <property type="entry name" value="Homeodomain-like_sf"/>
</dbReference>
<dbReference type="PROSITE" id="PS01124">
    <property type="entry name" value="HTH_ARAC_FAMILY_2"/>
    <property type="match status" value="1"/>
</dbReference>
<evidence type="ECO:0000259" key="10">
    <source>
        <dbReference type="PROSITE" id="PS50109"/>
    </source>
</evidence>
<dbReference type="InterPro" id="IPR011123">
    <property type="entry name" value="Y_Y_Y"/>
</dbReference>
<dbReference type="InterPro" id="IPR036890">
    <property type="entry name" value="HATPase_C_sf"/>
</dbReference>
<keyword evidence="12" id="KW-0808">Transferase</keyword>
<dbReference type="Pfam" id="PF00512">
    <property type="entry name" value="HisKA"/>
    <property type="match status" value="1"/>
</dbReference>
<dbReference type="InterPro" id="IPR003594">
    <property type="entry name" value="HATPase_dom"/>
</dbReference>
<dbReference type="Gene3D" id="1.10.287.130">
    <property type="match status" value="1"/>
</dbReference>
<keyword evidence="4" id="KW-0805">Transcription regulation</keyword>
<dbReference type="SMART" id="SM00388">
    <property type="entry name" value="HisKA"/>
    <property type="match status" value="1"/>
</dbReference>
<keyword evidence="3 7" id="KW-0597">Phosphoprotein</keyword>
<evidence type="ECO:0000256" key="7">
    <source>
        <dbReference type="PROSITE-ProRule" id="PRU00169"/>
    </source>
</evidence>
<evidence type="ECO:0000259" key="9">
    <source>
        <dbReference type="PROSITE" id="PS01124"/>
    </source>
</evidence>
<dbReference type="Gene3D" id="3.40.50.2300">
    <property type="match status" value="1"/>
</dbReference>
<dbReference type="PANTHER" id="PTHR43547:SF2">
    <property type="entry name" value="HYBRID SIGNAL TRANSDUCTION HISTIDINE KINASE C"/>
    <property type="match status" value="1"/>
</dbReference>
<dbReference type="PRINTS" id="PR00344">
    <property type="entry name" value="BCTRLSENSOR"/>
</dbReference>
<dbReference type="Gene3D" id="1.10.10.60">
    <property type="entry name" value="Homeodomain-like"/>
    <property type="match status" value="2"/>
</dbReference>
<dbReference type="InterPro" id="IPR005467">
    <property type="entry name" value="His_kinase_dom"/>
</dbReference>
<dbReference type="InterPro" id="IPR015943">
    <property type="entry name" value="WD40/YVTN_repeat-like_dom_sf"/>
</dbReference>
<dbReference type="EC" id="2.7.13.3" evidence="2"/>
<evidence type="ECO:0000313" key="12">
    <source>
        <dbReference type="EMBL" id="CAA9308658.1"/>
    </source>
</evidence>
<evidence type="ECO:0000256" key="5">
    <source>
        <dbReference type="ARBA" id="ARBA00023125"/>
    </source>
</evidence>
<comment type="catalytic activity">
    <reaction evidence="1">
        <text>ATP + protein L-histidine = ADP + protein N-phospho-L-histidine.</text>
        <dbReference type="EC" id="2.7.13.3"/>
    </reaction>
</comment>
<gene>
    <name evidence="12" type="ORF">AVDCRST_MAG56-6096</name>
</gene>
<dbReference type="Gene3D" id="2.130.10.10">
    <property type="entry name" value="YVTN repeat-like/Quinoprotein amine dehydrogenase"/>
    <property type="match status" value="2"/>
</dbReference>
<dbReference type="PROSITE" id="PS50110">
    <property type="entry name" value="RESPONSE_REGULATORY"/>
    <property type="match status" value="1"/>
</dbReference>
<feature type="domain" description="HTH araC/xylS-type" evidence="9">
    <location>
        <begin position="1269"/>
        <end position="1368"/>
    </location>
</feature>
<dbReference type="GO" id="GO:0000155">
    <property type="term" value="F:phosphorelay sensor kinase activity"/>
    <property type="evidence" value="ECO:0007669"/>
    <property type="project" value="InterPro"/>
</dbReference>
<dbReference type="SMART" id="SM00342">
    <property type="entry name" value="HTH_ARAC"/>
    <property type="match status" value="1"/>
</dbReference>
<reference evidence="12" key="1">
    <citation type="submission" date="2020-02" db="EMBL/GenBank/DDBJ databases">
        <authorList>
            <person name="Meier V. D."/>
        </authorList>
    </citation>
    <scope>NUCLEOTIDE SEQUENCE</scope>
    <source>
        <strain evidence="12">AVDCRST_MAG56</strain>
    </source>
</reference>
<organism evidence="12">
    <name type="scientific">uncultured Cytophagales bacterium</name>
    <dbReference type="NCBI Taxonomy" id="158755"/>
    <lineage>
        <taxon>Bacteria</taxon>
        <taxon>Pseudomonadati</taxon>
        <taxon>Bacteroidota</taxon>
        <taxon>Sphingobacteriia</taxon>
        <taxon>Sphingobacteriales</taxon>
        <taxon>environmental samples</taxon>
    </lineage>
</organism>
<dbReference type="SMART" id="SM00387">
    <property type="entry name" value="HATPase_c"/>
    <property type="match status" value="1"/>
</dbReference>
<dbReference type="InterPro" id="IPR036097">
    <property type="entry name" value="HisK_dim/P_sf"/>
</dbReference>
<evidence type="ECO:0000256" key="1">
    <source>
        <dbReference type="ARBA" id="ARBA00000085"/>
    </source>
</evidence>
<dbReference type="SUPFAM" id="SSF63829">
    <property type="entry name" value="Calcium-dependent phosphotriesterase"/>
    <property type="match status" value="2"/>
</dbReference>
<evidence type="ECO:0000256" key="3">
    <source>
        <dbReference type="ARBA" id="ARBA00022553"/>
    </source>
</evidence>
<dbReference type="GO" id="GO:0043565">
    <property type="term" value="F:sequence-specific DNA binding"/>
    <property type="evidence" value="ECO:0007669"/>
    <property type="project" value="InterPro"/>
</dbReference>
<dbReference type="Pfam" id="PF07495">
    <property type="entry name" value="Y_Y_Y"/>
    <property type="match status" value="1"/>
</dbReference>
<dbReference type="Pfam" id="PF02518">
    <property type="entry name" value="HATPase_c"/>
    <property type="match status" value="1"/>
</dbReference>
<dbReference type="InterPro" id="IPR004358">
    <property type="entry name" value="Sig_transdc_His_kin-like_C"/>
</dbReference>
<dbReference type="Gene3D" id="3.30.565.10">
    <property type="entry name" value="Histidine kinase-like ATPase, C-terminal domain"/>
    <property type="match status" value="1"/>
</dbReference>
<dbReference type="EMBL" id="CADCTQ010000497">
    <property type="protein sequence ID" value="CAA9308658.1"/>
    <property type="molecule type" value="Genomic_DNA"/>
</dbReference>
<keyword evidence="5" id="KW-0238">DNA-binding</keyword>
<dbReference type="InterPro" id="IPR003661">
    <property type="entry name" value="HisK_dim/P_dom"/>
</dbReference>
<dbReference type="InterPro" id="IPR011006">
    <property type="entry name" value="CheY-like_superfamily"/>
</dbReference>
<feature type="compositionally biased region" description="Basic and acidic residues" evidence="8">
    <location>
        <begin position="1090"/>
        <end position="1106"/>
    </location>
</feature>
<dbReference type="Gene3D" id="2.60.40.10">
    <property type="entry name" value="Immunoglobulins"/>
    <property type="match status" value="1"/>
</dbReference>
<feature type="modified residue" description="4-aspartylphosphate" evidence="7">
    <location>
        <position position="1166"/>
    </location>
</feature>
<dbReference type="PROSITE" id="PS50109">
    <property type="entry name" value="HIS_KIN"/>
    <property type="match status" value="1"/>
</dbReference>
<dbReference type="InterPro" id="IPR011110">
    <property type="entry name" value="Reg_prop"/>
</dbReference>
<keyword evidence="12" id="KW-0418">Kinase</keyword>
<feature type="domain" description="Histidine kinase" evidence="10">
    <location>
        <begin position="843"/>
        <end position="1084"/>
    </location>
</feature>
<keyword evidence="6" id="KW-0804">Transcription</keyword>
<accession>A0A6J4KML0</accession>
<feature type="domain" description="Response regulatory" evidence="11">
    <location>
        <begin position="1118"/>
        <end position="1233"/>
    </location>
</feature>
<dbReference type="Pfam" id="PF12833">
    <property type="entry name" value="HTH_18"/>
    <property type="match status" value="1"/>
</dbReference>
<dbReference type="Pfam" id="PF07494">
    <property type="entry name" value="Reg_prop"/>
    <property type="match status" value="2"/>
</dbReference>
<dbReference type="PANTHER" id="PTHR43547">
    <property type="entry name" value="TWO-COMPONENT HISTIDINE KINASE"/>
    <property type="match status" value="1"/>
</dbReference>
<dbReference type="InterPro" id="IPR013783">
    <property type="entry name" value="Ig-like_fold"/>
</dbReference>
<proteinExistence type="predicted"/>
<feature type="region of interest" description="Disordered" evidence="8">
    <location>
        <begin position="1086"/>
        <end position="1113"/>
    </location>
</feature>
<dbReference type="PROSITE" id="PS00041">
    <property type="entry name" value="HTH_ARAC_FAMILY_1"/>
    <property type="match status" value="1"/>
</dbReference>
<dbReference type="SMART" id="SM00448">
    <property type="entry name" value="REC"/>
    <property type="match status" value="1"/>
</dbReference>
<dbReference type="SUPFAM" id="SSF55874">
    <property type="entry name" value="ATPase domain of HSP90 chaperone/DNA topoisomerase II/histidine kinase"/>
    <property type="match status" value="1"/>
</dbReference>